<gene>
    <name evidence="1" type="ORF">PZA08_14640</name>
</gene>
<sequence>MQIAKAFHQQSLQNGYRNAASDGVIHTISSNICGPTLDAHQYSCRMRQRWKRKAMTRYQRDVQIKMWGTGLNRLSGLCFGAAIFGAFGIRFVDHQVKIGLIAGALLFFAAMHVVRYLSPPEESENAN</sequence>
<dbReference type="EMBL" id="CP119180">
    <property type="protein sequence ID" value="WOB78520.1"/>
    <property type="molecule type" value="Genomic_DNA"/>
</dbReference>
<organism evidence="1 2">
    <name type="scientific">Brevundimonas nasdae</name>
    <dbReference type="NCBI Taxonomy" id="172043"/>
    <lineage>
        <taxon>Bacteria</taxon>
        <taxon>Pseudomonadati</taxon>
        <taxon>Pseudomonadota</taxon>
        <taxon>Alphaproteobacteria</taxon>
        <taxon>Caulobacterales</taxon>
        <taxon>Caulobacteraceae</taxon>
        <taxon>Brevundimonas</taxon>
    </lineage>
</organism>
<keyword evidence="2" id="KW-1185">Reference proteome</keyword>
<evidence type="ECO:0000313" key="2">
    <source>
        <dbReference type="Proteomes" id="UP001302493"/>
    </source>
</evidence>
<name>A0ACD4VKG9_9CAUL</name>
<evidence type="ECO:0000313" key="1">
    <source>
        <dbReference type="EMBL" id="WOB78520.1"/>
    </source>
</evidence>
<accession>A0ACD4VKG9</accession>
<proteinExistence type="predicted"/>
<reference evidence="1" key="1">
    <citation type="submission" date="2023-03" db="EMBL/GenBank/DDBJ databases">
        <title>Genome sequence of Brevundimonas nasdae SJTX8.</title>
        <authorList>
            <person name="Liang R."/>
        </authorList>
    </citation>
    <scope>NUCLEOTIDE SEQUENCE</scope>
    <source>
        <strain evidence="1">X8</strain>
    </source>
</reference>
<dbReference type="Proteomes" id="UP001302493">
    <property type="component" value="Chromosome"/>
</dbReference>
<protein>
    <submittedName>
        <fullName evidence="1">Uncharacterized protein</fullName>
    </submittedName>
</protein>